<keyword evidence="4 9" id="KW-0472">Membrane</keyword>
<keyword evidence="9" id="KW-1133">Transmembrane helix</keyword>
<keyword evidence="5" id="KW-1015">Disulfide bond</keyword>
<protein>
    <recommendedName>
        <fullName evidence="14">Interference hedgehog</fullName>
    </recommendedName>
</protein>
<evidence type="ECO:0000256" key="6">
    <source>
        <dbReference type="ARBA" id="ARBA00023180"/>
    </source>
</evidence>
<organism evidence="12">
    <name type="scientific">Oppiella nova</name>
    <dbReference type="NCBI Taxonomy" id="334625"/>
    <lineage>
        <taxon>Eukaryota</taxon>
        <taxon>Metazoa</taxon>
        <taxon>Ecdysozoa</taxon>
        <taxon>Arthropoda</taxon>
        <taxon>Chelicerata</taxon>
        <taxon>Arachnida</taxon>
        <taxon>Acari</taxon>
        <taxon>Acariformes</taxon>
        <taxon>Sarcoptiformes</taxon>
        <taxon>Oribatida</taxon>
        <taxon>Brachypylina</taxon>
        <taxon>Oppioidea</taxon>
        <taxon>Oppiidae</taxon>
        <taxon>Oppiella</taxon>
    </lineage>
</organism>
<reference evidence="12" key="1">
    <citation type="submission" date="2020-11" db="EMBL/GenBank/DDBJ databases">
        <authorList>
            <person name="Tran Van P."/>
        </authorList>
    </citation>
    <scope>NUCLEOTIDE SEQUENCE</scope>
</reference>
<dbReference type="GO" id="GO:0030154">
    <property type="term" value="P:cell differentiation"/>
    <property type="evidence" value="ECO:0007669"/>
    <property type="project" value="UniProtKB-ARBA"/>
</dbReference>
<dbReference type="AlphaFoldDB" id="A0A7R9L8A1"/>
<dbReference type="Pfam" id="PF13927">
    <property type="entry name" value="Ig_3"/>
    <property type="match status" value="1"/>
</dbReference>
<evidence type="ECO:0000256" key="5">
    <source>
        <dbReference type="ARBA" id="ARBA00023157"/>
    </source>
</evidence>
<dbReference type="Proteomes" id="UP000728032">
    <property type="component" value="Unassembled WGS sequence"/>
</dbReference>
<dbReference type="OrthoDB" id="9998697at2759"/>
<evidence type="ECO:0000259" key="11">
    <source>
        <dbReference type="PROSITE" id="PS50853"/>
    </source>
</evidence>
<feature type="region of interest" description="Disordered" evidence="8">
    <location>
        <begin position="476"/>
        <end position="497"/>
    </location>
</feature>
<keyword evidence="6" id="KW-0325">Glycoprotein</keyword>
<dbReference type="InterPro" id="IPR036179">
    <property type="entry name" value="Ig-like_dom_sf"/>
</dbReference>
<feature type="region of interest" description="Disordered" evidence="8">
    <location>
        <begin position="221"/>
        <end position="243"/>
    </location>
</feature>
<dbReference type="PROSITE" id="PS50835">
    <property type="entry name" value="IG_LIKE"/>
    <property type="match status" value="3"/>
</dbReference>
<feature type="domain" description="Ig-like" evidence="10">
    <location>
        <begin position="335"/>
        <end position="429"/>
    </location>
</feature>
<feature type="region of interest" description="Disordered" evidence="8">
    <location>
        <begin position="903"/>
        <end position="946"/>
    </location>
</feature>
<evidence type="ECO:0000256" key="9">
    <source>
        <dbReference type="SAM" id="Phobius"/>
    </source>
</evidence>
<dbReference type="Gene3D" id="2.60.40.10">
    <property type="entry name" value="Immunoglobulins"/>
    <property type="match status" value="6"/>
</dbReference>
<dbReference type="GO" id="GO:0098609">
    <property type="term" value="P:cell-cell adhesion"/>
    <property type="evidence" value="ECO:0007669"/>
    <property type="project" value="UniProtKB-ARBA"/>
</dbReference>
<keyword evidence="13" id="KW-1185">Reference proteome</keyword>
<evidence type="ECO:0000256" key="8">
    <source>
        <dbReference type="SAM" id="MobiDB-lite"/>
    </source>
</evidence>
<feature type="domain" description="Fibronectin type-III" evidence="11">
    <location>
        <begin position="496"/>
        <end position="596"/>
    </location>
</feature>
<dbReference type="InterPro" id="IPR013098">
    <property type="entry name" value="Ig_I-set"/>
</dbReference>
<keyword evidence="9" id="KW-0812">Transmembrane</keyword>
<keyword evidence="2" id="KW-1003">Cell membrane</keyword>
<gene>
    <name evidence="12" type="ORF">ONB1V03_LOCUS515</name>
</gene>
<evidence type="ECO:0000256" key="7">
    <source>
        <dbReference type="ARBA" id="ARBA00023319"/>
    </source>
</evidence>
<evidence type="ECO:0000256" key="2">
    <source>
        <dbReference type="ARBA" id="ARBA00022475"/>
    </source>
</evidence>
<dbReference type="EMBL" id="OC914859">
    <property type="protein sequence ID" value="CAD7636934.1"/>
    <property type="molecule type" value="Genomic_DNA"/>
</dbReference>
<comment type="subcellular location">
    <subcellularLocation>
        <location evidence="1">Cell membrane</location>
    </subcellularLocation>
</comment>
<dbReference type="InterPro" id="IPR007110">
    <property type="entry name" value="Ig-like_dom"/>
</dbReference>
<feature type="domain" description="Fibronectin type-III" evidence="11">
    <location>
        <begin position="602"/>
        <end position="696"/>
    </location>
</feature>
<dbReference type="InterPro" id="IPR003598">
    <property type="entry name" value="Ig_sub2"/>
</dbReference>
<dbReference type="SMART" id="SM00409">
    <property type="entry name" value="IG"/>
    <property type="match status" value="4"/>
</dbReference>
<dbReference type="PROSITE" id="PS50853">
    <property type="entry name" value="FN3"/>
    <property type="match status" value="2"/>
</dbReference>
<dbReference type="FunFam" id="2.60.40.10:FF:000005">
    <property type="entry name" value="Neuronal cell adhesion molecule"/>
    <property type="match status" value="1"/>
</dbReference>
<dbReference type="SUPFAM" id="SSF48726">
    <property type="entry name" value="Immunoglobulin"/>
    <property type="match status" value="3"/>
</dbReference>
<keyword evidence="7" id="KW-0393">Immunoglobulin domain</keyword>
<dbReference type="EMBL" id="CAJPVJ010000034">
    <property type="protein sequence ID" value="CAG2159143.1"/>
    <property type="molecule type" value="Genomic_DNA"/>
</dbReference>
<dbReference type="SUPFAM" id="SSF49265">
    <property type="entry name" value="Fibronectin type III"/>
    <property type="match status" value="1"/>
</dbReference>
<proteinExistence type="predicted"/>
<sequence>MRDKRHVEPHLEFLTEPTSQLVAPDGGRAVFKCTASPASAEIRWINGGVPVYPSSSPALKILRHKLVLKLPKMPKNSYNSSNSLANDSIHLTQLFSGGEFQCIAQHKSRAIISRTAKLILAELRPFPHKHNVSVVSIAGNTAVIPCDPPYSVPNAVTEFLVNGTLIDRTRERYRLMPSGDLQILNVRDSDAGAYRCVAHNPYLGQRTHAIHFVELSVTRQSRHHHNHNNPHNHHHSHRNHNSHSVKFSVGPKPHVSAVTGSNVTFECSASGSPTPTITWKRLDGHLPKSRTITDAGNLILVNVRRGDDGTYVCTASNGSPNSPFMSSVLEIQEIPQFVRKTSIEEKEVMEGQEIVLECSTKGKPKPVVDWFHNGVQITPEISNKNGIVIKGTDGSKLSIVNANHELHSGMYQCFATNELGSSYATTVVNVLSLTQSQTDSNQNVKEVVINENEDESDPIENSADTELIDEEEDLFNRLPNPNSRRNNKNKGVKMVPPTRPEVTRLSEDSVMVRWDVPANDGLPILFFKVQYREMAAKGSDWSTVDDDIAPHIHSYAVNGLNTGSKYRFRIAAVYSNNDNKLGPNSIKFTLFKDPPTKKPINGPVITNAEAVSPSAITMKWDYYDIDSVTIEGFFIYYRTTVSAGDYLKVAAMGANTRSHIITHLLPDTSYDIKMQCFNVAGTSDFSNIFMVKTQPSPEITKDKGHKKDHNENNINGGIGPVKGDKDKTLYTVIFITSGALVLVFVVCIVLCVVRTKQQTPRSNGTAGKLPKEKHPKAGANNHNHNHMFSHSNHNIFTHHRSNGHISNTLMAAASNGYLSRSTLMDRMDSEYPHPISIRVNPFCEISNGSSTLNRNHSNTMNGSFRSKSVSQHQLAANNNVNETPLSLNTLERRKGKRVDEHYPNSTLSHSNSRLNHHNHSSSFTRLNGTLERKRRSRTDLLNASDKDNSDSIITTTKCNGMQNAATNGTLVIMQSSC</sequence>
<dbReference type="InterPro" id="IPR013783">
    <property type="entry name" value="Ig-like_fold"/>
</dbReference>
<dbReference type="InterPro" id="IPR003599">
    <property type="entry name" value="Ig_sub"/>
</dbReference>
<dbReference type="SMART" id="SM00408">
    <property type="entry name" value="IGc2"/>
    <property type="match status" value="3"/>
</dbReference>
<dbReference type="Pfam" id="PF00041">
    <property type="entry name" value="fn3"/>
    <property type="match status" value="2"/>
</dbReference>
<evidence type="ECO:0000256" key="4">
    <source>
        <dbReference type="ARBA" id="ARBA00023136"/>
    </source>
</evidence>
<dbReference type="InterPro" id="IPR036116">
    <property type="entry name" value="FN3_sf"/>
</dbReference>
<dbReference type="PANTHER" id="PTHR44170">
    <property type="entry name" value="PROTEIN SIDEKICK"/>
    <property type="match status" value="1"/>
</dbReference>
<evidence type="ECO:0000313" key="12">
    <source>
        <dbReference type="EMBL" id="CAD7636934.1"/>
    </source>
</evidence>
<accession>A0A7R9L8A1</accession>
<dbReference type="SMART" id="SM00060">
    <property type="entry name" value="FN3"/>
    <property type="match status" value="2"/>
</dbReference>
<dbReference type="GO" id="GO:0009653">
    <property type="term" value="P:anatomical structure morphogenesis"/>
    <property type="evidence" value="ECO:0007669"/>
    <property type="project" value="UniProtKB-ARBA"/>
</dbReference>
<dbReference type="GO" id="GO:0005886">
    <property type="term" value="C:plasma membrane"/>
    <property type="evidence" value="ECO:0007669"/>
    <property type="project" value="UniProtKB-SubCell"/>
</dbReference>
<dbReference type="InterPro" id="IPR003961">
    <property type="entry name" value="FN3_dom"/>
</dbReference>
<feature type="region of interest" description="Disordered" evidence="8">
    <location>
        <begin position="759"/>
        <end position="778"/>
    </location>
</feature>
<dbReference type="CDD" id="cd00063">
    <property type="entry name" value="FN3"/>
    <property type="match status" value="2"/>
</dbReference>
<evidence type="ECO:0000256" key="1">
    <source>
        <dbReference type="ARBA" id="ARBA00004236"/>
    </source>
</evidence>
<keyword evidence="3" id="KW-0677">Repeat</keyword>
<dbReference type="Pfam" id="PF07679">
    <property type="entry name" value="I-set"/>
    <property type="match status" value="1"/>
</dbReference>
<feature type="region of interest" description="Disordered" evidence="8">
    <location>
        <begin position="697"/>
        <end position="719"/>
    </location>
</feature>
<evidence type="ECO:0000313" key="13">
    <source>
        <dbReference type="Proteomes" id="UP000728032"/>
    </source>
</evidence>
<evidence type="ECO:0000259" key="10">
    <source>
        <dbReference type="PROSITE" id="PS50835"/>
    </source>
</evidence>
<evidence type="ECO:0000256" key="3">
    <source>
        <dbReference type="ARBA" id="ARBA00022737"/>
    </source>
</evidence>
<name>A0A7R9L8A1_9ACAR</name>
<evidence type="ECO:0008006" key="14">
    <source>
        <dbReference type="Google" id="ProtNLM"/>
    </source>
</evidence>
<dbReference type="FunFam" id="2.60.40.10:FF:000107">
    <property type="entry name" value="Myosin, light chain kinase a"/>
    <property type="match status" value="1"/>
</dbReference>
<feature type="domain" description="Ig-like" evidence="10">
    <location>
        <begin position="245"/>
        <end position="332"/>
    </location>
</feature>
<feature type="transmembrane region" description="Helical" evidence="9">
    <location>
        <begin position="729"/>
        <end position="753"/>
    </location>
</feature>
<dbReference type="GO" id="GO:0007399">
    <property type="term" value="P:nervous system development"/>
    <property type="evidence" value="ECO:0007669"/>
    <property type="project" value="TreeGrafter"/>
</dbReference>
<feature type="domain" description="Ig-like" evidence="10">
    <location>
        <begin position="9"/>
        <end position="113"/>
    </location>
</feature>
<dbReference type="PANTHER" id="PTHR44170:SF54">
    <property type="entry name" value="FI24025P1"/>
    <property type="match status" value="1"/>
</dbReference>
<feature type="compositionally biased region" description="Low complexity" evidence="8">
    <location>
        <begin position="904"/>
        <end position="913"/>
    </location>
</feature>